<dbReference type="Gene3D" id="3.40.720.10">
    <property type="entry name" value="Alkaline Phosphatase, subunit A"/>
    <property type="match status" value="1"/>
</dbReference>
<comment type="caution">
    <text evidence="1">The sequence shown here is derived from an EMBL/GenBank/DDBJ whole genome shotgun (WGS) entry which is preliminary data.</text>
</comment>
<dbReference type="GO" id="GO:0005615">
    <property type="term" value="C:extracellular space"/>
    <property type="evidence" value="ECO:0007669"/>
    <property type="project" value="TreeGrafter"/>
</dbReference>
<dbReference type="InterPro" id="IPR004245">
    <property type="entry name" value="DUF229"/>
</dbReference>
<organism evidence="1 2">
    <name type="scientific">Dreissena polymorpha</name>
    <name type="common">Zebra mussel</name>
    <name type="synonym">Mytilus polymorpha</name>
    <dbReference type="NCBI Taxonomy" id="45954"/>
    <lineage>
        <taxon>Eukaryota</taxon>
        <taxon>Metazoa</taxon>
        <taxon>Spiralia</taxon>
        <taxon>Lophotrochozoa</taxon>
        <taxon>Mollusca</taxon>
        <taxon>Bivalvia</taxon>
        <taxon>Autobranchia</taxon>
        <taxon>Heteroconchia</taxon>
        <taxon>Euheterodonta</taxon>
        <taxon>Imparidentia</taxon>
        <taxon>Neoheterodontei</taxon>
        <taxon>Myida</taxon>
        <taxon>Dreissenoidea</taxon>
        <taxon>Dreissenidae</taxon>
        <taxon>Dreissena</taxon>
    </lineage>
</organism>
<dbReference type="InterPro" id="IPR017850">
    <property type="entry name" value="Alkaline_phosphatase_core_sf"/>
</dbReference>
<evidence type="ECO:0000313" key="1">
    <source>
        <dbReference type="EMBL" id="KAH3874960.1"/>
    </source>
</evidence>
<reference evidence="1" key="1">
    <citation type="journal article" date="2019" name="bioRxiv">
        <title>The Genome of the Zebra Mussel, Dreissena polymorpha: A Resource for Invasive Species Research.</title>
        <authorList>
            <person name="McCartney M.A."/>
            <person name="Auch B."/>
            <person name="Kono T."/>
            <person name="Mallez S."/>
            <person name="Zhang Y."/>
            <person name="Obille A."/>
            <person name="Becker A."/>
            <person name="Abrahante J.E."/>
            <person name="Garbe J."/>
            <person name="Badalamenti J.P."/>
            <person name="Herman A."/>
            <person name="Mangelson H."/>
            <person name="Liachko I."/>
            <person name="Sullivan S."/>
            <person name="Sone E.D."/>
            <person name="Koren S."/>
            <person name="Silverstein K.A.T."/>
            <person name="Beckman K.B."/>
            <person name="Gohl D.M."/>
        </authorList>
    </citation>
    <scope>NUCLEOTIDE SEQUENCE</scope>
    <source>
        <strain evidence="1">Duluth1</strain>
        <tissue evidence="1">Whole animal</tissue>
    </source>
</reference>
<dbReference type="Pfam" id="PF02995">
    <property type="entry name" value="DUF229"/>
    <property type="match status" value="1"/>
</dbReference>
<protein>
    <submittedName>
        <fullName evidence="1">Uncharacterized protein</fullName>
    </submittedName>
</protein>
<dbReference type="PANTHER" id="PTHR10974">
    <property type="entry name" value="FI08016P-RELATED"/>
    <property type="match status" value="1"/>
</dbReference>
<evidence type="ECO:0000313" key="2">
    <source>
        <dbReference type="Proteomes" id="UP000828390"/>
    </source>
</evidence>
<sequence length="622" mass="71801">MTQQITNQNEKKHNEEANIPCKIQALDPWDLSLKPFLSEPAPLKCTENIDLFYVQENGILVINASVEKANGVTVSDWKCYYSNITRGLGDSNVIFSGKKEFKYTFLVESQLFRITCFNHTAKSAAKVYDMAFFNPYWVANKLDEIDDETEYKSSVILIGIDSLSRSNAIRSLPKTLQYLRDDLEAFDFMGLRKVGLNTFPNLIPLLTGRPHTDFPNYMQGKDFADSIPLIWKENCTARTATAFIEDCPGISMFNYLKPGFYKQPSEYYFRSFEVARRKFKPMIFTSLGKDSKDCYGQKNVFVLMKEYFKGFLKVYREKRKFALFWATHVGHDYVNHVRRFDEPLLEMLQWMKREINLENIMLIFFGDHGFRMGGLALTHIGREENNNHALIIHVPKQLKVNVENILFKNTARLVSHYDIYQTMYDIIAFKHIPPPQYMDVQDTLVRRNILNPIPIDRTCSDAGVPAEYCTCYEKISVDTNSSICLELGQHLVHHINKKILHSYRKCAVLNLYNISDVSLEYSDKHVKRQADQGRKSSWNNQTKSEAAEEALYNDGGYRMVIYTIPGKACFEGLLDYSSATDGYRIKVIGLPSRLNVYGNQSHCTETVVLKSFCYCKDLLNDH</sequence>
<dbReference type="AlphaFoldDB" id="A0A9D4MF05"/>
<dbReference type="SUPFAM" id="SSF53649">
    <property type="entry name" value="Alkaline phosphatase-like"/>
    <property type="match status" value="1"/>
</dbReference>
<reference evidence="1" key="2">
    <citation type="submission" date="2020-11" db="EMBL/GenBank/DDBJ databases">
        <authorList>
            <person name="McCartney M.A."/>
            <person name="Auch B."/>
            <person name="Kono T."/>
            <person name="Mallez S."/>
            <person name="Becker A."/>
            <person name="Gohl D.M."/>
            <person name="Silverstein K.A.T."/>
            <person name="Koren S."/>
            <person name="Bechman K.B."/>
            <person name="Herman A."/>
            <person name="Abrahante J.E."/>
            <person name="Garbe J."/>
        </authorList>
    </citation>
    <scope>NUCLEOTIDE SEQUENCE</scope>
    <source>
        <strain evidence="1">Duluth1</strain>
        <tissue evidence="1">Whole animal</tissue>
    </source>
</reference>
<gene>
    <name evidence="1" type="ORF">DPMN_038217</name>
</gene>
<dbReference type="FunFam" id="3.40.720.10:FF:000017">
    <property type="entry name" value="Predicted protein"/>
    <property type="match status" value="1"/>
</dbReference>
<dbReference type="EMBL" id="JAIWYP010000002">
    <property type="protein sequence ID" value="KAH3874960.1"/>
    <property type="molecule type" value="Genomic_DNA"/>
</dbReference>
<proteinExistence type="predicted"/>
<dbReference type="PANTHER" id="PTHR10974:SF1">
    <property type="entry name" value="FI08016P-RELATED"/>
    <property type="match status" value="1"/>
</dbReference>
<accession>A0A9D4MF05</accession>
<name>A0A9D4MF05_DREPO</name>
<dbReference type="CDD" id="cd16021">
    <property type="entry name" value="ALP_like"/>
    <property type="match status" value="1"/>
</dbReference>
<dbReference type="Proteomes" id="UP000828390">
    <property type="component" value="Unassembled WGS sequence"/>
</dbReference>
<keyword evidence="2" id="KW-1185">Reference proteome</keyword>